<reference evidence="1" key="1">
    <citation type="submission" date="2019-08" db="EMBL/GenBank/DDBJ databases">
        <authorList>
            <person name="Kucharzyk K."/>
            <person name="Murdoch R.W."/>
            <person name="Higgins S."/>
            <person name="Loffler F."/>
        </authorList>
    </citation>
    <scope>NUCLEOTIDE SEQUENCE</scope>
</reference>
<dbReference type="AlphaFoldDB" id="A0A644WS84"/>
<comment type="caution">
    <text evidence="1">The sequence shown here is derived from an EMBL/GenBank/DDBJ whole genome shotgun (WGS) entry which is preliminary data.</text>
</comment>
<protein>
    <submittedName>
        <fullName evidence="1">Uncharacterized protein</fullName>
    </submittedName>
</protein>
<proteinExistence type="predicted"/>
<evidence type="ECO:0000313" key="1">
    <source>
        <dbReference type="EMBL" id="MPM06328.1"/>
    </source>
</evidence>
<sequence>MSGFEKLPKSVKKIISTIENCGFSVMPYDEDGVVCGAEIEDWTSGGVDMIHFIDLRDKNIRKPDDWKNEISSIVCDFDVDYEVDIHRQDKRYRDAFTCAQSVHDFEEWQERLRELAQTVLYPELQKCQ</sequence>
<accession>A0A644WS84</accession>
<name>A0A644WS84_9ZZZZ</name>
<dbReference type="EMBL" id="VSSQ01001219">
    <property type="protein sequence ID" value="MPM06328.1"/>
    <property type="molecule type" value="Genomic_DNA"/>
</dbReference>
<gene>
    <name evidence="1" type="ORF">SDC9_52627</name>
</gene>
<organism evidence="1">
    <name type="scientific">bioreactor metagenome</name>
    <dbReference type="NCBI Taxonomy" id="1076179"/>
    <lineage>
        <taxon>unclassified sequences</taxon>
        <taxon>metagenomes</taxon>
        <taxon>ecological metagenomes</taxon>
    </lineage>
</organism>